<dbReference type="PANTHER" id="PTHR11360:SF284">
    <property type="entry name" value="EG:103B4.3 PROTEIN-RELATED"/>
    <property type="match status" value="1"/>
</dbReference>
<feature type="transmembrane region" description="Helical" evidence="2">
    <location>
        <begin position="296"/>
        <end position="316"/>
    </location>
</feature>
<comment type="subcellular location">
    <subcellularLocation>
        <location evidence="1">Membrane</location>
        <topology evidence="1">Multi-pass membrane protein</topology>
    </subcellularLocation>
</comment>
<dbReference type="Pfam" id="PF07690">
    <property type="entry name" value="MFS_1"/>
    <property type="match status" value="1"/>
</dbReference>
<dbReference type="Gene3D" id="1.20.1250.20">
    <property type="entry name" value="MFS general substrate transporter like domains"/>
    <property type="match status" value="2"/>
</dbReference>
<proteinExistence type="predicted"/>
<dbReference type="InterPro" id="IPR011701">
    <property type="entry name" value="MFS"/>
</dbReference>
<reference evidence="4 6" key="2">
    <citation type="journal article" date="2013" name="Nature">
        <title>Insights into bilaterian evolution from three spiralian genomes.</title>
        <authorList>
            <person name="Simakov O."/>
            <person name="Marletaz F."/>
            <person name="Cho S.J."/>
            <person name="Edsinger-Gonzales E."/>
            <person name="Havlak P."/>
            <person name="Hellsten U."/>
            <person name="Kuo D.H."/>
            <person name="Larsson T."/>
            <person name="Lv J."/>
            <person name="Arendt D."/>
            <person name="Savage R."/>
            <person name="Osoegawa K."/>
            <person name="de Jong P."/>
            <person name="Grimwood J."/>
            <person name="Chapman J.A."/>
            <person name="Shapiro H."/>
            <person name="Aerts A."/>
            <person name="Otillar R.P."/>
            <person name="Terry A.Y."/>
            <person name="Boore J.L."/>
            <person name="Grigoriev I.V."/>
            <person name="Lindberg D.R."/>
            <person name="Seaver E.C."/>
            <person name="Weisblat D.A."/>
            <person name="Putnam N.H."/>
            <person name="Rokhsar D.S."/>
        </authorList>
    </citation>
    <scope>NUCLEOTIDE SEQUENCE</scope>
    <source>
        <strain evidence="4 6">I ESC-2004</strain>
    </source>
</reference>
<dbReference type="GO" id="GO:0008028">
    <property type="term" value="F:monocarboxylic acid transmembrane transporter activity"/>
    <property type="evidence" value="ECO:0007669"/>
    <property type="project" value="TreeGrafter"/>
</dbReference>
<feature type="transmembrane region" description="Helical" evidence="2">
    <location>
        <begin position="171"/>
        <end position="194"/>
    </location>
</feature>
<dbReference type="InterPro" id="IPR020846">
    <property type="entry name" value="MFS_dom"/>
</dbReference>
<dbReference type="EMBL" id="KB300141">
    <property type="protein sequence ID" value="ELU07134.1"/>
    <property type="molecule type" value="Genomic_DNA"/>
</dbReference>
<feature type="transmembrane region" description="Helical" evidence="2">
    <location>
        <begin position="52"/>
        <end position="75"/>
    </location>
</feature>
<dbReference type="GO" id="GO:0016020">
    <property type="term" value="C:membrane"/>
    <property type="evidence" value="ECO:0007669"/>
    <property type="project" value="UniProtKB-SubCell"/>
</dbReference>
<gene>
    <name evidence="4" type="ORF">CAPTEDRAFT_189032</name>
</gene>
<sequence length="457" mass="48937">MTKVKSFAPDQGWAWIVLVSSFLSIMIVDGVIYSSGILFSEFKQHFQMSDALTSWIVSTIGGMYLIVGPIAGVLINRFSCRVTTILGSLIACFGFASAAFASEAVVLLVCYGIFGGIGLGMVYLSACVVLGQYFDRRLPLATGISMSGAGIGMFVFGPLTQLLIDHFTWHGAMLAFAGMVLHFCILGATFIPVPREQARKATKICDVSLLTDIRYALFCFSQFVAVIGKVIDLIIYDSPTLFIGYYVPFTFLVEVAHQQGIDKFQAAFLVSIIGIVNCIGRLIAGSLVNMKVVNHSILFIGACIIGGAANIACAHLHSYGALAAFCAVYGCFTACFVTMTPIIVVRLLGVDKFANSLGFIYLLCGAAALTGPPFAGWLVDTHNGYDVALYFAGIFIVCGGLVCIPIKWLKGPKPTSAINELHIPGDIAVVCDTLPPCTATAEDSHQETNLPVETTWL</sequence>
<dbReference type="OrthoDB" id="6509908at2759"/>
<dbReference type="OMA" id="TIPNKMA"/>
<dbReference type="InterPro" id="IPR036259">
    <property type="entry name" value="MFS_trans_sf"/>
</dbReference>
<feature type="transmembrane region" description="Helical" evidence="2">
    <location>
        <begin position="106"/>
        <end position="131"/>
    </location>
</feature>
<evidence type="ECO:0000259" key="3">
    <source>
        <dbReference type="PROSITE" id="PS50850"/>
    </source>
</evidence>
<evidence type="ECO:0000313" key="6">
    <source>
        <dbReference type="Proteomes" id="UP000014760"/>
    </source>
</evidence>
<feature type="transmembrane region" description="Helical" evidence="2">
    <location>
        <begin position="12"/>
        <end position="32"/>
    </location>
</feature>
<feature type="transmembrane region" description="Helical" evidence="2">
    <location>
        <begin position="264"/>
        <end position="284"/>
    </location>
</feature>
<dbReference type="EnsemblMetazoa" id="CapteT189032">
    <property type="protein sequence ID" value="CapteP189032"/>
    <property type="gene ID" value="CapteG189032"/>
</dbReference>
<dbReference type="Proteomes" id="UP000014760">
    <property type="component" value="Unassembled WGS sequence"/>
</dbReference>
<dbReference type="InterPro" id="IPR050327">
    <property type="entry name" value="Proton-linked_MCT"/>
</dbReference>
<feature type="transmembrane region" description="Helical" evidence="2">
    <location>
        <begin position="82"/>
        <end position="100"/>
    </location>
</feature>
<dbReference type="CDD" id="cd17352">
    <property type="entry name" value="MFS_MCT_SLC16"/>
    <property type="match status" value="1"/>
</dbReference>
<keyword evidence="6" id="KW-1185">Reference proteome</keyword>
<organism evidence="4">
    <name type="scientific">Capitella teleta</name>
    <name type="common">Polychaete worm</name>
    <dbReference type="NCBI Taxonomy" id="283909"/>
    <lineage>
        <taxon>Eukaryota</taxon>
        <taxon>Metazoa</taxon>
        <taxon>Spiralia</taxon>
        <taxon>Lophotrochozoa</taxon>
        <taxon>Annelida</taxon>
        <taxon>Polychaeta</taxon>
        <taxon>Sedentaria</taxon>
        <taxon>Scolecida</taxon>
        <taxon>Capitellidae</taxon>
        <taxon>Capitella</taxon>
    </lineage>
</organism>
<dbReference type="HOGENOM" id="CLU_001265_59_1_1"/>
<evidence type="ECO:0000313" key="5">
    <source>
        <dbReference type="EnsemblMetazoa" id="CapteP189032"/>
    </source>
</evidence>
<keyword evidence="2" id="KW-1133">Transmembrane helix</keyword>
<accession>R7UKT8</accession>
<evidence type="ECO:0000256" key="1">
    <source>
        <dbReference type="ARBA" id="ARBA00004141"/>
    </source>
</evidence>
<dbReference type="EMBL" id="AMQN01007179">
    <property type="status" value="NOT_ANNOTATED_CDS"/>
    <property type="molecule type" value="Genomic_DNA"/>
</dbReference>
<evidence type="ECO:0000256" key="2">
    <source>
        <dbReference type="SAM" id="Phobius"/>
    </source>
</evidence>
<feature type="domain" description="Major facilitator superfamily (MFS) profile" evidence="3">
    <location>
        <begin position="14"/>
        <end position="410"/>
    </location>
</feature>
<reference evidence="6" key="1">
    <citation type="submission" date="2012-12" db="EMBL/GenBank/DDBJ databases">
        <authorList>
            <person name="Hellsten U."/>
            <person name="Grimwood J."/>
            <person name="Chapman J.A."/>
            <person name="Shapiro H."/>
            <person name="Aerts A."/>
            <person name="Otillar R.P."/>
            <person name="Terry A.Y."/>
            <person name="Boore J.L."/>
            <person name="Simakov O."/>
            <person name="Marletaz F."/>
            <person name="Cho S.-J."/>
            <person name="Edsinger-Gonzales E."/>
            <person name="Havlak P."/>
            <person name="Kuo D.-H."/>
            <person name="Larsson T."/>
            <person name="Lv J."/>
            <person name="Arendt D."/>
            <person name="Savage R."/>
            <person name="Osoegawa K."/>
            <person name="de Jong P."/>
            <person name="Lindberg D.R."/>
            <person name="Seaver E.C."/>
            <person name="Weisblat D.A."/>
            <person name="Putnam N.H."/>
            <person name="Grigoriev I.V."/>
            <person name="Rokhsar D.S."/>
        </authorList>
    </citation>
    <scope>NUCLEOTIDE SEQUENCE</scope>
    <source>
        <strain evidence="6">I ESC-2004</strain>
    </source>
</reference>
<dbReference type="SUPFAM" id="SSF103473">
    <property type="entry name" value="MFS general substrate transporter"/>
    <property type="match status" value="1"/>
</dbReference>
<keyword evidence="2" id="KW-0472">Membrane</keyword>
<dbReference type="PANTHER" id="PTHR11360">
    <property type="entry name" value="MONOCARBOXYLATE TRANSPORTER"/>
    <property type="match status" value="1"/>
</dbReference>
<feature type="transmembrane region" description="Helical" evidence="2">
    <location>
        <begin position="215"/>
        <end position="236"/>
    </location>
</feature>
<feature type="transmembrane region" description="Helical" evidence="2">
    <location>
        <begin position="322"/>
        <end position="345"/>
    </location>
</feature>
<reference evidence="5" key="3">
    <citation type="submission" date="2015-06" db="UniProtKB">
        <authorList>
            <consortium name="EnsemblMetazoa"/>
        </authorList>
    </citation>
    <scope>IDENTIFICATION</scope>
</reference>
<feature type="transmembrane region" description="Helical" evidence="2">
    <location>
        <begin position="357"/>
        <end position="375"/>
    </location>
</feature>
<dbReference type="AlphaFoldDB" id="R7UKT8"/>
<protein>
    <recommendedName>
        <fullName evidence="3">Major facilitator superfamily (MFS) profile domain-containing protein</fullName>
    </recommendedName>
</protein>
<feature type="transmembrane region" description="Helical" evidence="2">
    <location>
        <begin position="138"/>
        <end position="159"/>
    </location>
</feature>
<evidence type="ECO:0000313" key="4">
    <source>
        <dbReference type="EMBL" id="ELU07134.1"/>
    </source>
</evidence>
<feature type="transmembrane region" description="Helical" evidence="2">
    <location>
        <begin position="387"/>
        <end position="406"/>
    </location>
</feature>
<keyword evidence="2" id="KW-0812">Transmembrane</keyword>
<name>R7UKT8_CAPTE</name>
<dbReference type="PROSITE" id="PS50850">
    <property type="entry name" value="MFS"/>
    <property type="match status" value="1"/>
</dbReference>